<keyword evidence="1" id="KW-0812">Transmembrane</keyword>
<organism evidence="2 3">
    <name type="scientific">Ideonella alba</name>
    <dbReference type="NCBI Taxonomy" id="2824118"/>
    <lineage>
        <taxon>Bacteria</taxon>
        <taxon>Pseudomonadati</taxon>
        <taxon>Pseudomonadota</taxon>
        <taxon>Betaproteobacteria</taxon>
        <taxon>Burkholderiales</taxon>
        <taxon>Sphaerotilaceae</taxon>
        <taxon>Ideonella</taxon>
    </lineage>
</organism>
<dbReference type="AlphaFoldDB" id="A0A940Y806"/>
<keyword evidence="1" id="KW-1133">Transmembrane helix</keyword>
<dbReference type="RefSeq" id="WP_210852144.1">
    <property type="nucleotide sequence ID" value="NZ_JAGQDD010000002.1"/>
</dbReference>
<keyword evidence="3" id="KW-1185">Reference proteome</keyword>
<evidence type="ECO:0008006" key="4">
    <source>
        <dbReference type="Google" id="ProtNLM"/>
    </source>
</evidence>
<feature type="transmembrane region" description="Helical" evidence="1">
    <location>
        <begin position="63"/>
        <end position="88"/>
    </location>
</feature>
<dbReference type="Proteomes" id="UP000676246">
    <property type="component" value="Unassembled WGS sequence"/>
</dbReference>
<keyword evidence="1" id="KW-0472">Membrane</keyword>
<accession>A0A940Y806</accession>
<dbReference type="EMBL" id="JAGQDD010000002">
    <property type="protein sequence ID" value="MBQ0929905.1"/>
    <property type="molecule type" value="Genomic_DNA"/>
</dbReference>
<name>A0A940Y806_9BURK</name>
<feature type="transmembrane region" description="Helical" evidence="1">
    <location>
        <begin position="22"/>
        <end position="43"/>
    </location>
</feature>
<sequence length="114" mass="12583">MVDAFQRLPGGRRTPPGLERRILRLLPKVLFHGSLLLLVPSLLVRLVGEDASAASHLTDQVDFWVLALLFLHWNAVLTVAIGAFIVMVMKGPAYVADPYPMDRRAADGPDHPPH</sequence>
<protein>
    <recommendedName>
        <fullName evidence="4">Transmembrane protein</fullName>
    </recommendedName>
</protein>
<gene>
    <name evidence="2" type="ORF">KAK03_05340</name>
</gene>
<reference evidence="2 3" key="1">
    <citation type="submission" date="2021-04" db="EMBL/GenBank/DDBJ databases">
        <title>The genome sequence of Ideonella sp. 3Y2.</title>
        <authorList>
            <person name="Liu Y."/>
        </authorList>
    </citation>
    <scope>NUCLEOTIDE SEQUENCE [LARGE SCALE GENOMIC DNA]</scope>
    <source>
        <strain evidence="2 3">3Y2</strain>
    </source>
</reference>
<evidence type="ECO:0000256" key="1">
    <source>
        <dbReference type="SAM" id="Phobius"/>
    </source>
</evidence>
<evidence type="ECO:0000313" key="2">
    <source>
        <dbReference type="EMBL" id="MBQ0929905.1"/>
    </source>
</evidence>
<comment type="caution">
    <text evidence="2">The sequence shown here is derived from an EMBL/GenBank/DDBJ whole genome shotgun (WGS) entry which is preliminary data.</text>
</comment>
<evidence type="ECO:0000313" key="3">
    <source>
        <dbReference type="Proteomes" id="UP000676246"/>
    </source>
</evidence>
<proteinExistence type="predicted"/>